<evidence type="ECO:0000313" key="10">
    <source>
        <dbReference type="Proteomes" id="UP000272942"/>
    </source>
</evidence>
<dbReference type="SMART" id="SM00389">
    <property type="entry name" value="HOX"/>
    <property type="match status" value="1"/>
</dbReference>
<evidence type="ECO:0000256" key="3">
    <source>
        <dbReference type="ARBA" id="ARBA00023015"/>
    </source>
</evidence>
<dbReference type="PANTHER" id="PTHR24328:SF7">
    <property type="entry name" value="BUTTONLESS"/>
    <property type="match status" value="1"/>
</dbReference>
<dbReference type="WBParaSite" id="ECPE_0001022801-mRNA-1">
    <property type="protein sequence ID" value="ECPE_0001022801-mRNA-1"/>
    <property type="gene ID" value="ECPE_0001022801"/>
</dbReference>
<organism evidence="11">
    <name type="scientific">Echinostoma caproni</name>
    <dbReference type="NCBI Taxonomy" id="27848"/>
    <lineage>
        <taxon>Eukaryota</taxon>
        <taxon>Metazoa</taxon>
        <taxon>Spiralia</taxon>
        <taxon>Lophotrochozoa</taxon>
        <taxon>Platyhelminthes</taxon>
        <taxon>Trematoda</taxon>
        <taxon>Digenea</taxon>
        <taxon>Plagiorchiida</taxon>
        <taxon>Echinostomata</taxon>
        <taxon>Echinostomatoidea</taxon>
        <taxon>Echinostomatidae</taxon>
        <taxon>Echinostoma</taxon>
    </lineage>
</organism>
<keyword evidence="5 6" id="KW-0539">Nucleus</keyword>
<keyword evidence="2" id="KW-0217">Developmental protein</keyword>
<dbReference type="OrthoDB" id="6159439at2759"/>
<evidence type="ECO:0000259" key="8">
    <source>
        <dbReference type="PROSITE" id="PS50071"/>
    </source>
</evidence>
<evidence type="ECO:0000313" key="11">
    <source>
        <dbReference type="WBParaSite" id="ECPE_0001022801-mRNA-1"/>
    </source>
</evidence>
<dbReference type="InterPro" id="IPR001356">
    <property type="entry name" value="HD"/>
</dbReference>
<proteinExistence type="predicted"/>
<feature type="compositionally biased region" description="Basic and acidic residues" evidence="7">
    <location>
        <begin position="404"/>
        <end position="421"/>
    </location>
</feature>
<protein>
    <submittedName>
        <fullName evidence="11">Homeobox domain-containing protein</fullName>
    </submittedName>
</protein>
<dbReference type="InterPro" id="IPR042634">
    <property type="entry name" value="MOX-1/MOX-2"/>
</dbReference>
<feature type="region of interest" description="Disordered" evidence="7">
    <location>
        <begin position="335"/>
        <end position="354"/>
    </location>
</feature>
<dbReference type="Gene3D" id="1.10.10.60">
    <property type="entry name" value="Homeodomain-like"/>
    <property type="match status" value="1"/>
</dbReference>
<feature type="region of interest" description="Disordered" evidence="7">
    <location>
        <begin position="389"/>
        <end position="424"/>
    </location>
</feature>
<evidence type="ECO:0000256" key="7">
    <source>
        <dbReference type="SAM" id="MobiDB-lite"/>
    </source>
</evidence>
<keyword evidence="3" id="KW-0805">Transcription regulation</keyword>
<dbReference type="PROSITE" id="PS50071">
    <property type="entry name" value="HOMEOBOX_2"/>
    <property type="match status" value="1"/>
</dbReference>
<dbReference type="Pfam" id="PF00046">
    <property type="entry name" value="Homeodomain"/>
    <property type="match status" value="1"/>
</dbReference>
<dbReference type="GO" id="GO:0000978">
    <property type="term" value="F:RNA polymerase II cis-regulatory region sequence-specific DNA binding"/>
    <property type="evidence" value="ECO:0007669"/>
    <property type="project" value="TreeGrafter"/>
</dbReference>
<evidence type="ECO:0000256" key="1">
    <source>
        <dbReference type="ARBA" id="ARBA00004123"/>
    </source>
</evidence>
<keyword evidence="4" id="KW-0804">Transcription</keyword>
<dbReference type="CDD" id="cd00086">
    <property type="entry name" value="homeodomain"/>
    <property type="match status" value="1"/>
</dbReference>
<comment type="subcellular location">
    <subcellularLocation>
        <location evidence="1 5 6">Nucleus</location>
    </subcellularLocation>
</comment>
<dbReference type="SUPFAM" id="SSF46689">
    <property type="entry name" value="Homeodomain-like"/>
    <property type="match status" value="1"/>
</dbReference>
<evidence type="ECO:0000256" key="5">
    <source>
        <dbReference type="PROSITE-ProRule" id="PRU00108"/>
    </source>
</evidence>
<evidence type="ECO:0000256" key="2">
    <source>
        <dbReference type="ARBA" id="ARBA00022473"/>
    </source>
</evidence>
<accession>A0A183ATB1</accession>
<reference evidence="9 10" key="2">
    <citation type="submission" date="2018-11" db="EMBL/GenBank/DDBJ databases">
        <authorList>
            <consortium name="Pathogen Informatics"/>
        </authorList>
    </citation>
    <scope>NUCLEOTIDE SEQUENCE [LARGE SCALE GENOMIC DNA]</scope>
    <source>
        <strain evidence="9 10">Egypt</strain>
    </source>
</reference>
<sequence length="532" mass="59438">MNHTATLANSDMNPVKQWDRVGYDTDIFSPLYEPTAMTVTYLRTATAANAVTNRGHISSESSWFPTVDHHNHQPGPHSSFHYAMHLPHLIPSLNPFTTANCERWPTRMMEDQHNPHHCHCQPNLTATSHRFADDELVTGTMESIRASVNLTENDNSHWDNRTGANQINSGMNPLTHHFGRLSAQMHCSMLNPYKSPIPAISPDSTASSELVNRPKASGGPLTFESSWNSCTSELHNSSFPHPRFDSKSPSGSIVSSLVPISAPSPRVDSTSHETVHQSAICMTTYHHHRSPDRQKLARVQWTRMDSPLALVTGLCNTSETEDRGRISLNLTIEREQMKSSSSGSACSPPTEDTPEDLAHKVAGELSDRPLFHVQSPELGWTTPHAFCPTPTEHVSRAGKRKSDRTRGGDDHAWTKSTKREDIPDEPCPAHANYCTDPVQSGFGSLLKQSLADGECNSRSDEVDEYRDECMTCTDSTEFPGRSRKERTAFTKQQINELEREFTVHSYLTRLRRYEISVALNLSERQSVTAPYE</sequence>
<feature type="region of interest" description="Disordered" evidence="7">
    <location>
        <begin position="238"/>
        <end position="257"/>
    </location>
</feature>
<feature type="domain" description="Homeobox" evidence="8">
    <location>
        <begin position="480"/>
        <end position="525"/>
    </location>
</feature>
<dbReference type="Proteomes" id="UP000272942">
    <property type="component" value="Unassembled WGS sequence"/>
</dbReference>
<feature type="DNA-binding region" description="Homeobox" evidence="5">
    <location>
        <begin position="482"/>
        <end position="526"/>
    </location>
</feature>
<evidence type="ECO:0000313" key="9">
    <source>
        <dbReference type="EMBL" id="VDP86648.1"/>
    </source>
</evidence>
<keyword evidence="5 6" id="KW-0371">Homeobox</keyword>
<keyword evidence="10" id="KW-1185">Reference proteome</keyword>
<feature type="region of interest" description="Disordered" evidence="7">
    <location>
        <begin position="200"/>
        <end position="222"/>
    </location>
</feature>
<dbReference type="GO" id="GO:0005634">
    <property type="term" value="C:nucleus"/>
    <property type="evidence" value="ECO:0007669"/>
    <property type="project" value="UniProtKB-SubCell"/>
</dbReference>
<dbReference type="GO" id="GO:0045944">
    <property type="term" value="P:positive regulation of transcription by RNA polymerase II"/>
    <property type="evidence" value="ECO:0007669"/>
    <property type="project" value="InterPro"/>
</dbReference>
<evidence type="ECO:0000256" key="4">
    <source>
        <dbReference type="ARBA" id="ARBA00023163"/>
    </source>
</evidence>
<dbReference type="InterPro" id="IPR009057">
    <property type="entry name" value="Homeodomain-like_sf"/>
</dbReference>
<gene>
    <name evidence="9" type="ORF">ECPE_LOCUS10196</name>
</gene>
<dbReference type="EMBL" id="UZAN01048669">
    <property type="protein sequence ID" value="VDP86648.1"/>
    <property type="molecule type" value="Genomic_DNA"/>
</dbReference>
<dbReference type="GO" id="GO:0000981">
    <property type="term" value="F:DNA-binding transcription factor activity, RNA polymerase II-specific"/>
    <property type="evidence" value="ECO:0007669"/>
    <property type="project" value="TreeGrafter"/>
</dbReference>
<name>A0A183ATB1_9TREM</name>
<dbReference type="AlphaFoldDB" id="A0A183ATB1"/>
<evidence type="ECO:0000256" key="6">
    <source>
        <dbReference type="RuleBase" id="RU000682"/>
    </source>
</evidence>
<reference evidence="11" key="1">
    <citation type="submission" date="2016-06" db="UniProtKB">
        <authorList>
            <consortium name="WormBaseParasite"/>
        </authorList>
    </citation>
    <scope>IDENTIFICATION</scope>
</reference>
<keyword evidence="5 6" id="KW-0238">DNA-binding</keyword>
<dbReference type="PANTHER" id="PTHR24328">
    <property type="entry name" value="HOMEOBOX PROTEIN MOX"/>
    <property type="match status" value="1"/>
</dbReference>